<feature type="compositionally biased region" description="Low complexity" evidence="1">
    <location>
        <begin position="15"/>
        <end position="25"/>
    </location>
</feature>
<protein>
    <submittedName>
        <fullName evidence="2">Uncharacterized protein</fullName>
    </submittedName>
</protein>
<proteinExistence type="predicted"/>
<sequence length="476" mass="53507">MALEPGSQVRFPWFSESSSSSSSSSPNRSRGANIHTHRHLEPDQKLDQFFDRVLKPDAEVDLGSGFYNLYSDRFSTIGGVKIGASLTDKAKDFDNDDDDDDAFIIGLDRLINDHLNQDNQKHQTIRSAGVPISHPSTNIATQTADSSSSVNIPPVVHTNQSRSSLAHWAGIAMAQSTPPARPHYGPLTDSTPLSPAKGCPTKKTLRHRTSSDPDPISSKIMIPSVIDTVSHLDRLLMRYSCVPPCSMTPSHRRSDAVLLKELVPNSPEFVACQDLLDLAVAHGVDSAQPYKNHLAMNIVKIFTYRRHSVWARMREGISTDFLPLNEFSNYSESFSFMLHSAEPDVLADIVDHGFQSQDQDYRLVFSNTISIANDVFRKSPRQRTRQLQWRTLICCLKTAKCLNFDGGFDELLKIPLDRLESWSERYNCVRVSGNDNDRSEIILALSPAYCTPVYLMQYRFTHSRSRSPVRRRKLRG</sequence>
<evidence type="ECO:0000313" key="2">
    <source>
        <dbReference type="EMBL" id="CRZ10961.1"/>
    </source>
</evidence>
<feature type="region of interest" description="Disordered" evidence="1">
    <location>
        <begin position="1"/>
        <end position="41"/>
    </location>
</feature>
<dbReference type="AlphaFoldDB" id="A0A0H5RAX9"/>
<dbReference type="EMBL" id="HACM01010519">
    <property type="protein sequence ID" value="CRZ10961.1"/>
    <property type="molecule type" value="Transcribed_RNA"/>
</dbReference>
<feature type="region of interest" description="Disordered" evidence="1">
    <location>
        <begin position="185"/>
        <end position="216"/>
    </location>
</feature>
<reference evidence="2" key="1">
    <citation type="submission" date="2015-04" db="EMBL/GenBank/DDBJ databases">
        <title>The genome sequence of the plant pathogenic Rhizarian Plasmodiophora brassicae reveals insights in its biotrophic life cycle and the origin of chitin synthesis.</title>
        <authorList>
            <person name="Schwelm A."/>
            <person name="Fogelqvist J."/>
            <person name="Knaust A."/>
            <person name="Julke S."/>
            <person name="Lilja T."/>
            <person name="Dhandapani V."/>
            <person name="Bonilla-Rosso G."/>
            <person name="Karlsson M."/>
            <person name="Shevchenko A."/>
            <person name="Choi S.R."/>
            <person name="Kim H.G."/>
            <person name="Park J.Y."/>
            <person name="Lim Y.P."/>
            <person name="Ludwig-Muller J."/>
            <person name="Dixelius C."/>
        </authorList>
    </citation>
    <scope>NUCLEOTIDE SEQUENCE</scope>
    <source>
        <tissue evidence="2">Potato root galls</tissue>
    </source>
</reference>
<accession>A0A0H5RAX9</accession>
<organism evidence="2">
    <name type="scientific">Spongospora subterranea</name>
    <dbReference type="NCBI Taxonomy" id="70186"/>
    <lineage>
        <taxon>Eukaryota</taxon>
        <taxon>Sar</taxon>
        <taxon>Rhizaria</taxon>
        <taxon>Endomyxa</taxon>
        <taxon>Phytomyxea</taxon>
        <taxon>Plasmodiophorida</taxon>
        <taxon>Plasmodiophoridae</taxon>
        <taxon>Spongospora</taxon>
    </lineage>
</organism>
<evidence type="ECO:0000256" key="1">
    <source>
        <dbReference type="SAM" id="MobiDB-lite"/>
    </source>
</evidence>
<name>A0A0H5RAX9_9EUKA</name>